<gene>
    <name evidence="1" type="ORF">LP422_05800</name>
</gene>
<dbReference type="Proteomes" id="UP001059663">
    <property type="component" value="Chromosome"/>
</dbReference>
<accession>A0AC61U6C1</accession>
<reference evidence="1" key="1">
    <citation type="submission" date="2021-11" db="EMBL/GenBank/DDBJ databases">
        <title>Study of the species diversity of bacterial strains isolated from a unique natural object - Shulgan-Tash cave (Bashkiria).</title>
        <authorList>
            <person name="Sazanova A.L."/>
            <person name="Chirak E.R."/>
            <person name="Safronova V.I."/>
        </authorList>
    </citation>
    <scope>NUCLEOTIDE SEQUENCE</scope>
    <source>
        <strain evidence="1">P1</strain>
    </source>
</reference>
<evidence type="ECO:0000313" key="2">
    <source>
        <dbReference type="Proteomes" id="UP001059663"/>
    </source>
</evidence>
<protein>
    <submittedName>
        <fullName evidence="1">Uncharacterized protein</fullName>
    </submittedName>
</protein>
<evidence type="ECO:0000313" key="1">
    <source>
        <dbReference type="EMBL" id="UUZ45590.1"/>
    </source>
</evidence>
<organism evidence="1 2">
    <name type="scientific">Janibacter limosus</name>
    <dbReference type="NCBI Taxonomy" id="53458"/>
    <lineage>
        <taxon>Bacteria</taxon>
        <taxon>Bacillati</taxon>
        <taxon>Actinomycetota</taxon>
        <taxon>Actinomycetes</taxon>
        <taxon>Micrococcales</taxon>
        <taxon>Intrasporangiaceae</taxon>
        <taxon>Janibacter</taxon>
    </lineage>
</organism>
<name>A0AC61U6C1_9MICO</name>
<sequence length="142" mass="14778">MNSLSNVVLSIVVARSATPDDFGRWSYGYIGFMIMYSIVRAGCVTPILLRGASALPVGHRRGALPVAVGVGAAIAVIVAGTAAFDSRLFSAVWPIAVVMPILAGVDVVRAIALQTQRNYTGSNDRRVLASPPDGSVCSTDTS</sequence>
<proteinExistence type="predicted"/>
<dbReference type="EMBL" id="CP087977">
    <property type="protein sequence ID" value="UUZ45590.1"/>
    <property type="molecule type" value="Genomic_DNA"/>
</dbReference>